<accession>A0A2H3EEA9</accession>
<dbReference type="EMBL" id="KZ293644">
    <property type="protein sequence ID" value="PBL04355.1"/>
    <property type="molecule type" value="Genomic_DNA"/>
</dbReference>
<protein>
    <submittedName>
        <fullName evidence="2">Uncharacterized protein</fullName>
    </submittedName>
</protein>
<name>A0A2H3EEA9_ARMGA</name>
<dbReference type="PANTHER" id="PTHR13412">
    <property type="entry name" value="T-CELL IMMUNOMODULATORY PROTEIN HOMOLOG"/>
    <property type="match status" value="1"/>
</dbReference>
<proteinExistence type="predicted"/>
<keyword evidence="1" id="KW-1133">Transmembrane helix</keyword>
<dbReference type="InterPro" id="IPR024881">
    <property type="entry name" value="Tip"/>
</dbReference>
<keyword evidence="1" id="KW-0472">Membrane</keyword>
<dbReference type="OrthoDB" id="10022113at2759"/>
<dbReference type="GO" id="GO:0005886">
    <property type="term" value="C:plasma membrane"/>
    <property type="evidence" value="ECO:0007669"/>
    <property type="project" value="TreeGrafter"/>
</dbReference>
<evidence type="ECO:0000256" key="1">
    <source>
        <dbReference type="SAM" id="Phobius"/>
    </source>
</evidence>
<dbReference type="InParanoid" id="A0A2H3EEA9"/>
<evidence type="ECO:0000313" key="2">
    <source>
        <dbReference type="EMBL" id="PBL04355.1"/>
    </source>
</evidence>
<keyword evidence="1" id="KW-0812">Transmembrane</keyword>
<evidence type="ECO:0000313" key="3">
    <source>
        <dbReference type="Proteomes" id="UP000217790"/>
    </source>
</evidence>
<dbReference type="AlphaFoldDB" id="A0A2H3EEA9"/>
<keyword evidence="3" id="KW-1185">Reference proteome</keyword>
<gene>
    <name evidence="2" type="ORF">ARMGADRAFT_1004926</name>
</gene>
<organism evidence="2 3">
    <name type="scientific">Armillaria gallica</name>
    <name type="common">Bulbous honey fungus</name>
    <name type="synonym">Armillaria bulbosa</name>
    <dbReference type="NCBI Taxonomy" id="47427"/>
    <lineage>
        <taxon>Eukaryota</taxon>
        <taxon>Fungi</taxon>
        <taxon>Dikarya</taxon>
        <taxon>Basidiomycota</taxon>
        <taxon>Agaricomycotina</taxon>
        <taxon>Agaricomycetes</taxon>
        <taxon>Agaricomycetidae</taxon>
        <taxon>Agaricales</taxon>
        <taxon>Marasmiineae</taxon>
        <taxon>Physalacriaceae</taxon>
        <taxon>Armillaria</taxon>
    </lineage>
</organism>
<reference evidence="3" key="1">
    <citation type="journal article" date="2017" name="Nat. Ecol. Evol.">
        <title>Genome expansion and lineage-specific genetic innovations in the forest pathogenic fungi Armillaria.</title>
        <authorList>
            <person name="Sipos G."/>
            <person name="Prasanna A.N."/>
            <person name="Walter M.C."/>
            <person name="O'Connor E."/>
            <person name="Balint B."/>
            <person name="Krizsan K."/>
            <person name="Kiss B."/>
            <person name="Hess J."/>
            <person name="Varga T."/>
            <person name="Slot J."/>
            <person name="Riley R."/>
            <person name="Boka B."/>
            <person name="Rigling D."/>
            <person name="Barry K."/>
            <person name="Lee J."/>
            <person name="Mihaltcheva S."/>
            <person name="LaButti K."/>
            <person name="Lipzen A."/>
            <person name="Waldron R."/>
            <person name="Moloney N.M."/>
            <person name="Sperisen C."/>
            <person name="Kredics L."/>
            <person name="Vagvoelgyi C."/>
            <person name="Patrignani A."/>
            <person name="Fitzpatrick D."/>
            <person name="Nagy I."/>
            <person name="Doyle S."/>
            <person name="Anderson J.B."/>
            <person name="Grigoriev I.V."/>
            <person name="Gueldener U."/>
            <person name="Muensterkoetter M."/>
            <person name="Nagy L.G."/>
        </authorList>
    </citation>
    <scope>NUCLEOTIDE SEQUENCE [LARGE SCALE GENOMIC DNA]</scope>
    <source>
        <strain evidence="3">Ar21-2</strain>
    </source>
</reference>
<feature type="transmembrane region" description="Helical" evidence="1">
    <location>
        <begin position="41"/>
        <end position="65"/>
    </location>
</feature>
<dbReference type="Proteomes" id="UP000217790">
    <property type="component" value="Unassembled WGS sequence"/>
</dbReference>
<dbReference type="PANTHER" id="PTHR13412:SF0">
    <property type="entry name" value="T-CELL IMMUNOMODULATORY PROTEIN"/>
    <property type="match status" value="1"/>
</dbReference>
<sequence>MHLDEHYINIEDVIPNSKVVILPGQDGAVWKRQLFLKPGKWIPWVTVTVVVGTILLAVIVLVLHLNEKREDELERRRASHHINFDALWNFGFIWHFNCTVHLRYYLSTFTSPFFGSQRKPQIPQGPRRQGQRDSNILEQSIRHQGVGQTALDLVQG</sequence>